<reference evidence="3" key="1">
    <citation type="submission" date="2017-01" db="EMBL/GenBank/DDBJ databases">
        <authorList>
            <person name="Varghese N."/>
            <person name="Submissions S."/>
        </authorList>
    </citation>
    <scope>NUCLEOTIDE SEQUENCE [LARGE SCALE GENOMIC DNA]</scope>
    <source>
        <strain evidence="3">DSM 46698</strain>
    </source>
</reference>
<dbReference type="Proteomes" id="UP000186026">
    <property type="component" value="Unassembled WGS sequence"/>
</dbReference>
<dbReference type="Gene3D" id="1.25.40.10">
    <property type="entry name" value="Tetratricopeptide repeat domain"/>
    <property type="match status" value="1"/>
</dbReference>
<name>A0A1N7PH20_9BACT</name>
<dbReference type="EMBL" id="FTOP01000016">
    <property type="protein sequence ID" value="SIT09891.1"/>
    <property type="molecule type" value="Genomic_DNA"/>
</dbReference>
<dbReference type="InterPro" id="IPR011990">
    <property type="entry name" value="TPR-like_helical_dom_sf"/>
</dbReference>
<evidence type="ECO:0000313" key="2">
    <source>
        <dbReference type="EMBL" id="SIT09891.1"/>
    </source>
</evidence>
<feature type="transmembrane region" description="Helical" evidence="1">
    <location>
        <begin position="313"/>
        <end position="333"/>
    </location>
</feature>
<dbReference type="STRING" id="529505.SAMN05421761_11649"/>
<dbReference type="OrthoDB" id="973593at2"/>
<sequence>MSVAHSRKLENIIFKGLPGAIAVLGGLFLLLYHFVLDSPSMPILAGFFTEQISVPLDFFRLGTDIISIEVENFLVFQTFESIIQELNSSYSIFLGSVYFILIALGISLISSFKKMYFIGGAAFVIFFLTFTGLNGLNIGGVSTNYPLIGMIVALLIPMSYISFFKPDWGLVTRFTLIFICQIIGFGILMMLTSVEAPLLYISEQITLPIAGVCSLFLLHIGHSIVSGSSIFLLKINQGAGLKISWHITVISILYFALVLFTLLDLMGEVNLPFPTLPPLILMFAAGTAGYFVLAHKINQTEQAFDSPTVGKSLYLIGFALTTLTWGKAVYTYNQPLIEFFNHIFLYGQIALSLLFFAYLMTNFSSIINNGTALDQVIFKPRFFAYFHMRIGAIMSLVILVIFADAIIATQLNSTSLNLSADYYFQTGRPQHARILYENSWAQYLKNDRAKNTAAHLYLLDKQPSAAIRQLEESFDYAPNVPNILLLSSRLHQANRVLEAIFYLEKGLEYFPNNPYLKNNLALLYSKTNKGSDAIRLLYDFEKSQEVALSNLIGLSIKHQVSIEEDVKKTTYPITQINLLAFENKNGNLSEIKLAFDQLPKSDFVQSSAIRNQWTNQSINHYEADLQLIDSLINQTSSVGLERNYRDSKIIRTLQENQINEALKYLSGAVFNFPNQSDTYQIIAAEVLASQLDFEKAAKELALAAAVQSTRIKPIHLAILYFGGRADIAFAYQNKFDIDFPSWMIFNEAGNLAKTPQAEFFSILTDFHGKTADSLLDQMAALEHHNLKVDLAYFILIHKGHWLSDKQLAIINAYLTEGQNAIWTKEDFQSYVDFLFNNKKTEFSSGLTNLIKPEFSPFRNAYFTPLLWKGLREESDPMLKYEILQEAIQYNKDPKLWLAFVNQSREIGLGNYGTRALEEMEKWITKEDLEKLMLENQE</sequence>
<feature type="transmembrane region" description="Helical" evidence="1">
    <location>
        <begin position="12"/>
        <end position="35"/>
    </location>
</feature>
<evidence type="ECO:0000256" key="1">
    <source>
        <dbReference type="SAM" id="Phobius"/>
    </source>
</evidence>
<feature type="transmembrane region" description="Helical" evidence="1">
    <location>
        <begin position="245"/>
        <end position="263"/>
    </location>
</feature>
<evidence type="ECO:0000313" key="3">
    <source>
        <dbReference type="Proteomes" id="UP000186026"/>
    </source>
</evidence>
<feature type="transmembrane region" description="Helical" evidence="1">
    <location>
        <begin position="176"/>
        <end position="201"/>
    </location>
</feature>
<keyword evidence="1" id="KW-0812">Transmembrane</keyword>
<evidence type="ECO:0008006" key="4">
    <source>
        <dbReference type="Google" id="ProtNLM"/>
    </source>
</evidence>
<gene>
    <name evidence="2" type="ORF">SAMN05421761_11649</name>
</gene>
<dbReference type="AlphaFoldDB" id="A0A1N7PH20"/>
<dbReference type="RefSeq" id="WP_076502649.1">
    <property type="nucleotide sequence ID" value="NZ_FTOP01000016.1"/>
</dbReference>
<dbReference type="SUPFAM" id="SSF48452">
    <property type="entry name" value="TPR-like"/>
    <property type="match status" value="1"/>
</dbReference>
<keyword evidence="3" id="KW-1185">Reference proteome</keyword>
<feature type="transmembrane region" description="Helical" evidence="1">
    <location>
        <begin position="339"/>
        <end position="361"/>
    </location>
</feature>
<feature type="transmembrane region" description="Helical" evidence="1">
    <location>
        <begin position="275"/>
        <end position="293"/>
    </location>
</feature>
<keyword evidence="1" id="KW-1133">Transmembrane helix</keyword>
<proteinExistence type="predicted"/>
<feature type="transmembrane region" description="Helical" evidence="1">
    <location>
        <begin position="382"/>
        <end position="403"/>
    </location>
</feature>
<organism evidence="2 3">
    <name type="scientific">Belliella pelovolcani</name>
    <dbReference type="NCBI Taxonomy" id="529505"/>
    <lineage>
        <taxon>Bacteria</taxon>
        <taxon>Pseudomonadati</taxon>
        <taxon>Bacteroidota</taxon>
        <taxon>Cytophagia</taxon>
        <taxon>Cytophagales</taxon>
        <taxon>Cyclobacteriaceae</taxon>
        <taxon>Belliella</taxon>
    </lineage>
</organism>
<feature type="transmembrane region" description="Helical" evidence="1">
    <location>
        <begin position="145"/>
        <end position="164"/>
    </location>
</feature>
<feature type="transmembrane region" description="Helical" evidence="1">
    <location>
        <begin position="116"/>
        <end position="133"/>
    </location>
</feature>
<feature type="transmembrane region" description="Helical" evidence="1">
    <location>
        <begin position="207"/>
        <end position="233"/>
    </location>
</feature>
<accession>A0A1N7PH20</accession>
<feature type="transmembrane region" description="Helical" evidence="1">
    <location>
        <begin position="90"/>
        <end position="109"/>
    </location>
</feature>
<keyword evidence="1" id="KW-0472">Membrane</keyword>
<protein>
    <recommendedName>
        <fullName evidence="4">Tetratricopeptide repeat-containing protein</fullName>
    </recommendedName>
</protein>